<feature type="transmembrane region" description="Helical" evidence="12">
    <location>
        <begin position="255"/>
        <end position="275"/>
    </location>
</feature>
<dbReference type="RefSeq" id="WP_133711715.1">
    <property type="nucleotide sequence ID" value="NZ_SOAG01000003.1"/>
</dbReference>
<keyword evidence="6" id="KW-0560">Oxidoreductase</keyword>
<keyword evidence="10" id="KW-1015">Disulfide bond</keyword>
<evidence type="ECO:0000256" key="2">
    <source>
        <dbReference type="ARBA" id="ARBA00022475"/>
    </source>
</evidence>
<keyword evidence="3 12" id="KW-0812">Transmembrane</keyword>
<evidence type="ECO:0000256" key="3">
    <source>
        <dbReference type="ARBA" id="ARBA00022692"/>
    </source>
</evidence>
<keyword evidence="2" id="KW-1003">Cell membrane</keyword>
<comment type="caution">
    <text evidence="13">The sequence shown here is derived from an EMBL/GenBank/DDBJ whole genome shotgun (WGS) entry which is preliminary data.</text>
</comment>
<sequence>MKNYFLLLAKLSLISVYLVIFAGAAVRMTGSGMGCPDWPKCFGYYIPPTEIETIQWQPNWEYQKGQMIIHDNSLWKAKENFTTTGIYNELHWEKYTRHDYAEFNPKHTWTEYINRLCGALSGLICFLMAIASIGYWKTQKGLVLSSWLVVFLMGFQAWLGATVVYSVLNPLKITIHMVMALVIVALIIGIIKAAKNKTEIKKYNGKFRILIIVSLFFSLFQIISGTQVREFIDEQVNAGINNEYLWLNNPTLDFYIHRSFSFVILFINIYLFYLNRHLRLGFNKMKWVMLLLILNILTGVLMYYIHFPFGSQAAHLVLATILFGIQFQLTLEARKCYYSGKSTED</sequence>
<evidence type="ECO:0000256" key="7">
    <source>
        <dbReference type="ARBA" id="ARBA00023004"/>
    </source>
</evidence>
<evidence type="ECO:0000256" key="6">
    <source>
        <dbReference type="ARBA" id="ARBA00023002"/>
    </source>
</evidence>
<name>A0A4R7F871_9FLAO</name>
<evidence type="ECO:0000313" key="14">
    <source>
        <dbReference type="Proteomes" id="UP000295215"/>
    </source>
</evidence>
<feature type="transmembrane region" description="Helical" evidence="12">
    <location>
        <begin position="313"/>
        <end position="331"/>
    </location>
</feature>
<feature type="transmembrane region" description="Helical" evidence="12">
    <location>
        <begin position="112"/>
        <end position="135"/>
    </location>
</feature>
<gene>
    <name evidence="13" type="ORF">C8P70_103137</name>
</gene>
<organism evidence="13 14">
    <name type="scientific">Myroides indicus</name>
    <dbReference type="NCBI Taxonomy" id="1323422"/>
    <lineage>
        <taxon>Bacteria</taxon>
        <taxon>Pseudomonadati</taxon>
        <taxon>Bacteroidota</taxon>
        <taxon>Flavobacteriia</taxon>
        <taxon>Flavobacteriales</taxon>
        <taxon>Flavobacteriaceae</taxon>
        <taxon>Myroides</taxon>
    </lineage>
</organism>
<evidence type="ECO:0000256" key="9">
    <source>
        <dbReference type="ARBA" id="ARBA00023136"/>
    </source>
</evidence>
<evidence type="ECO:0000256" key="4">
    <source>
        <dbReference type="ARBA" id="ARBA00022723"/>
    </source>
</evidence>
<evidence type="ECO:0000256" key="5">
    <source>
        <dbReference type="ARBA" id="ARBA00022989"/>
    </source>
</evidence>
<comment type="pathway">
    <text evidence="11">Porphyrin-containing compound metabolism.</text>
</comment>
<feature type="transmembrane region" description="Helical" evidence="12">
    <location>
        <begin position="173"/>
        <end position="194"/>
    </location>
</feature>
<evidence type="ECO:0000256" key="8">
    <source>
        <dbReference type="ARBA" id="ARBA00023133"/>
    </source>
</evidence>
<protein>
    <submittedName>
        <fullName evidence="13">Cytochrome c oxidase assembly protein subunit 15</fullName>
    </submittedName>
</protein>
<accession>A0A4R7F871</accession>
<keyword evidence="4" id="KW-0479">Metal-binding</keyword>
<dbReference type="Pfam" id="PF02628">
    <property type="entry name" value="COX15-CtaA"/>
    <property type="match status" value="2"/>
</dbReference>
<dbReference type="GO" id="GO:0046872">
    <property type="term" value="F:metal ion binding"/>
    <property type="evidence" value="ECO:0007669"/>
    <property type="project" value="UniProtKB-KW"/>
</dbReference>
<dbReference type="PANTHER" id="PTHR35457:SF1">
    <property type="entry name" value="HEME A SYNTHASE"/>
    <property type="match status" value="1"/>
</dbReference>
<feature type="transmembrane region" description="Helical" evidence="12">
    <location>
        <begin position="287"/>
        <end position="307"/>
    </location>
</feature>
<evidence type="ECO:0000256" key="11">
    <source>
        <dbReference type="ARBA" id="ARBA00023444"/>
    </source>
</evidence>
<feature type="transmembrane region" description="Helical" evidence="12">
    <location>
        <begin position="7"/>
        <end position="26"/>
    </location>
</feature>
<dbReference type="GO" id="GO:0016491">
    <property type="term" value="F:oxidoreductase activity"/>
    <property type="evidence" value="ECO:0007669"/>
    <property type="project" value="UniProtKB-KW"/>
</dbReference>
<dbReference type="InterPro" id="IPR003780">
    <property type="entry name" value="COX15/CtaA_fam"/>
</dbReference>
<dbReference type="PANTHER" id="PTHR35457">
    <property type="entry name" value="HEME A SYNTHASE"/>
    <property type="match status" value="1"/>
</dbReference>
<dbReference type="Proteomes" id="UP000295215">
    <property type="component" value="Unassembled WGS sequence"/>
</dbReference>
<keyword evidence="8" id="KW-0350">Heme biosynthesis</keyword>
<dbReference type="GO" id="GO:0016020">
    <property type="term" value="C:membrane"/>
    <property type="evidence" value="ECO:0007669"/>
    <property type="project" value="UniProtKB-SubCell"/>
</dbReference>
<keyword evidence="9 12" id="KW-0472">Membrane</keyword>
<keyword evidence="5 12" id="KW-1133">Transmembrane helix</keyword>
<feature type="transmembrane region" description="Helical" evidence="12">
    <location>
        <begin position="206"/>
        <end position="223"/>
    </location>
</feature>
<proteinExistence type="predicted"/>
<dbReference type="AlphaFoldDB" id="A0A4R7F871"/>
<evidence type="ECO:0000256" key="12">
    <source>
        <dbReference type="SAM" id="Phobius"/>
    </source>
</evidence>
<evidence type="ECO:0000256" key="1">
    <source>
        <dbReference type="ARBA" id="ARBA00004141"/>
    </source>
</evidence>
<keyword evidence="14" id="KW-1185">Reference proteome</keyword>
<dbReference type="EMBL" id="SOAG01000003">
    <property type="protein sequence ID" value="TDS65111.1"/>
    <property type="molecule type" value="Genomic_DNA"/>
</dbReference>
<evidence type="ECO:0000256" key="10">
    <source>
        <dbReference type="ARBA" id="ARBA00023157"/>
    </source>
</evidence>
<feature type="transmembrane region" description="Helical" evidence="12">
    <location>
        <begin position="147"/>
        <end position="167"/>
    </location>
</feature>
<dbReference type="OrthoDB" id="1447144at2"/>
<evidence type="ECO:0000313" key="13">
    <source>
        <dbReference type="EMBL" id="TDS65111.1"/>
    </source>
</evidence>
<comment type="subcellular location">
    <subcellularLocation>
        <location evidence="1">Membrane</location>
        <topology evidence="1">Multi-pass membrane protein</topology>
    </subcellularLocation>
</comment>
<reference evidence="13 14" key="1">
    <citation type="submission" date="2019-03" db="EMBL/GenBank/DDBJ databases">
        <title>Genomic Encyclopedia of Archaeal and Bacterial Type Strains, Phase II (KMG-II): from individual species to whole genera.</title>
        <authorList>
            <person name="Goeker M."/>
        </authorList>
    </citation>
    <scope>NUCLEOTIDE SEQUENCE [LARGE SCALE GENOMIC DNA]</scope>
    <source>
        <strain evidence="13 14">DSM 28213</strain>
    </source>
</reference>
<keyword evidence="7" id="KW-0408">Iron</keyword>
<dbReference type="GO" id="GO:0006784">
    <property type="term" value="P:heme A biosynthetic process"/>
    <property type="evidence" value="ECO:0007669"/>
    <property type="project" value="InterPro"/>
</dbReference>
<dbReference type="InterPro" id="IPR050450">
    <property type="entry name" value="COX15/CtaA_HemeA_synthase"/>
</dbReference>